<evidence type="ECO:0000313" key="10">
    <source>
        <dbReference type="Proteomes" id="UP000032180"/>
    </source>
</evidence>
<dbReference type="Pfam" id="PF00332">
    <property type="entry name" value="Glyco_hydro_17"/>
    <property type="match status" value="1"/>
</dbReference>
<evidence type="ECO:0000256" key="4">
    <source>
        <dbReference type="ARBA" id="ARBA00022729"/>
    </source>
</evidence>
<evidence type="ECO:0000256" key="7">
    <source>
        <dbReference type="RuleBase" id="RU004335"/>
    </source>
</evidence>
<evidence type="ECO:0000256" key="2">
    <source>
        <dbReference type="ARBA" id="ARBA00008773"/>
    </source>
</evidence>
<dbReference type="SUPFAM" id="SSF51445">
    <property type="entry name" value="(Trans)glycosidases"/>
    <property type="match status" value="1"/>
</dbReference>
<evidence type="ECO:0000256" key="8">
    <source>
        <dbReference type="RuleBase" id="RU004336"/>
    </source>
</evidence>
<keyword evidence="6 8" id="KW-0326">Glycosidase</keyword>
<comment type="catalytic activity">
    <reaction evidence="1">
        <text>Hydrolysis of (1-&gt;3)-beta-D-glucosidic linkages in (1-&gt;3)-beta-D-glucans.</text>
        <dbReference type="EC" id="3.2.1.39"/>
    </reaction>
</comment>
<dbReference type="PROSITE" id="PS00587">
    <property type="entry name" value="GLYCOSYL_HYDROL_F17"/>
    <property type="match status" value="1"/>
</dbReference>
<organism evidence="9 10">
    <name type="scientific">Leersia perrieri</name>
    <dbReference type="NCBI Taxonomy" id="77586"/>
    <lineage>
        <taxon>Eukaryota</taxon>
        <taxon>Viridiplantae</taxon>
        <taxon>Streptophyta</taxon>
        <taxon>Embryophyta</taxon>
        <taxon>Tracheophyta</taxon>
        <taxon>Spermatophyta</taxon>
        <taxon>Magnoliopsida</taxon>
        <taxon>Liliopsida</taxon>
        <taxon>Poales</taxon>
        <taxon>Poaceae</taxon>
        <taxon>BOP clade</taxon>
        <taxon>Oryzoideae</taxon>
        <taxon>Oryzeae</taxon>
        <taxon>Oryzinae</taxon>
        <taxon>Leersia</taxon>
    </lineage>
</organism>
<dbReference type="Gramene" id="LPERR06G01800.1">
    <property type="protein sequence ID" value="LPERR06G01800.1"/>
    <property type="gene ID" value="LPERR06G01800"/>
</dbReference>
<keyword evidence="4" id="KW-0732">Signal</keyword>
<dbReference type="EnsemblPlants" id="LPERR06G01800.1">
    <property type="protein sequence ID" value="LPERR06G01800.1"/>
    <property type="gene ID" value="LPERR06G01800"/>
</dbReference>
<keyword evidence="5 8" id="KW-0378">Hydrolase</keyword>
<dbReference type="GO" id="GO:0005975">
    <property type="term" value="P:carbohydrate metabolic process"/>
    <property type="evidence" value="ECO:0007669"/>
    <property type="project" value="InterPro"/>
</dbReference>
<evidence type="ECO:0000256" key="1">
    <source>
        <dbReference type="ARBA" id="ARBA00000382"/>
    </source>
</evidence>
<evidence type="ECO:0000313" key="9">
    <source>
        <dbReference type="EnsemblPlants" id="LPERR06G01800.1"/>
    </source>
</evidence>
<dbReference type="AlphaFoldDB" id="A0A0D9WLF3"/>
<evidence type="ECO:0000256" key="6">
    <source>
        <dbReference type="ARBA" id="ARBA00023295"/>
    </source>
</evidence>
<dbReference type="InterPro" id="IPR044965">
    <property type="entry name" value="Glyco_hydro_17_plant"/>
</dbReference>
<dbReference type="Gene3D" id="3.20.20.80">
    <property type="entry name" value="Glycosidases"/>
    <property type="match status" value="1"/>
</dbReference>
<reference evidence="10" key="2">
    <citation type="submission" date="2013-12" db="EMBL/GenBank/DDBJ databases">
        <authorList>
            <person name="Yu Y."/>
            <person name="Lee S."/>
            <person name="de Baynast K."/>
            <person name="Wissotski M."/>
            <person name="Liu L."/>
            <person name="Talag J."/>
            <person name="Goicoechea J."/>
            <person name="Angelova A."/>
            <person name="Jetty R."/>
            <person name="Kudrna D."/>
            <person name="Golser W."/>
            <person name="Rivera L."/>
            <person name="Zhang J."/>
            <person name="Wing R."/>
        </authorList>
    </citation>
    <scope>NUCLEOTIDE SEQUENCE</scope>
</reference>
<accession>A0A0D9WLF3</accession>
<dbReference type="HOGENOM" id="CLU_024953_1_1_1"/>
<dbReference type="EC" id="3.2.1.39" evidence="3"/>
<keyword evidence="10" id="KW-1185">Reference proteome</keyword>
<proteinExistence type="inferred from homology"/>
<reference evidence="9" key="3">
    <citation type="submission" date="2015-04" db="UniProtKB">
        <authorList>
            <consortium name="EnsemblPlants"/>
        </authorList>
    </citation>
    <scope>IDENTIFICATION</scope>
</reference>
<dbReference type="STRING" id="77586.A0A0D9WLF3"/>
<dbReference type="GO" id="GO:0042973">
    <property type="term" value="F:glucan endo-1,3-beta-D-glucosidase activity"/>
    <property type="evidence" value="ECO:0007669"/>
    <property type="project" value="UniProtKB-EC"/>
</dbReference>
<dbReference type="eggNOG" id="ENOG502QR6V">
    <property type="taxonomic scope" value="Eukaryota"/>
</dbReference>
<dbReference type="Proteomes" id="UP000032180">
    <property type="component" value="Chromosome 6"/>
</dbReference>
<dbReference type="PANTHER" id="PTHR32227">
    <property type="entry name" value="GLUCAN ENDO-1,3-BETA-GLUCOSIDASE BG1-RELATED-RELATED"/>
    <property type="match status" value="1"/>
</dbReference>
<name>A0A0D9WLF3_9ORYZ</name>
<comment type="similarity">
    <text evidence="2 7">Belongs to the glycosyl hydrolase 17 family.</text>
</comment>
<dbReference type="InterPro" id="IPR017853">
    <property type="entry name" value="GH"/>
</dbReference>
<protein>
    <recommendedName>
        <fullName evidence="3">glucan endo-1,3-beta-D-glucosidase</fullName>
        <ecNumber evidence="3">3.2.1.39</ecNumber>
    </recommendedName>
</protein>
<dbReference type="InterPro" id="IPR000490">
    <property type="entry name" value="Glyco_hydro_17"/>
</dbReference>
<sequence length="431" mass="44746">MATTRLQLVLAVAFAVAAAVILPNLSATALGVNYGQVADNLPPPQSAALLLRALNATKIKLYDADARVLAAFANSGADFTVGLPDRLVPRLAADPSAAPAWVRSNILPHIPATSITAVTVGNEVLTGGDDVMLRSLLPAMQSLHAALAACNLTSRVSVTTAHSLAVLSSSFPPSSAAFRRDLLPYITPLLAFLTKTNSPFLINAYPYFAYKADPDHVDLNYVLFESNSNSGAGVVDPATGLRYDNMLHAQVDAVRAAICKANYGKSVEIVVSETGWPSRGDGDESGASPENAARYNGNLMRMVAEGKGTPAAPQGEALQVYVFALFNEDLKPGPASERHYGLFKPDGSPAYDVGVKAPAIGGGGKGRGNGTAGGGGLVVAEGPGGADGAGPGEEVAVLGKLVHNRCCSHDVRAALVMTMLQWRFAVEEESE</sequence>
<evidence type="ECO:0000256" key="3">
    <source>
        <dbReference type="ARBA" id="ARBA00012780"/>
    </source>
</evidence>
<evidence type="ECO:0000256" key="5">
    <source>
        <dbReference type="ARBA" id="ARBA00022801"/>
    </source>
</evidence>
<reference evidence="9 10" key="1">
    <citation type="submission" date="2012-08" db="EMBL/GenBank/DDBJ databases">
        <title>Oryza genome evolution.</title>
        <authorList>
            <person name="Wing R.A."/>
        </authorList>
    </citation>
    <scope>NUCLEOTIDE SEQUENCE</scope>
</reference>
<dbReference type="FunFam" id="3.20.20.80:FF:000005">
    <property type="entry name" value="Glucan endo-1,3-beta-glucosidase 14"/>
    <property type="match status" value="1"/>
</dbReference>